<accession>A0AAV5N315</accession>
<evidence type="ECO:0000256" key="1">
    <source>
        <dbReference type="SAM" id="Phobius"/>
    </source>
</evidence>
<name>A0AAV5N315_9GAMM</name>
<evidence type="ECO:0000313" key="2">
    <source>
        <dbReference type="EMBL" id="GKX55534.1"/>
    </source>
</evidence>
<evidence type="ECO:0008006" key="4">
    <source>
        <dbReference type="Google" id="ProtNLM"/>
    </source>
</evidence>
<dbReference type="Proteomes" id="UP001058124">
    <property type="component" value="Unassembled WGS sequence"/>
</dbReference>
<evidence type="ECO:0000313" key="3">
    <source>
        <dbReference type="Proteomes" id="UP001058124"/>
    </source>
</evidence>
<dbReference type="RefSeq" id="WP_027273511.1">
    <property type="nucleotide sequence ID" value="NZ_BRLH01000003.1"/>
</dbReference>
<keyword evidence="1" id="KW-0812">Transmembrane</keyword>
<comment type="caution">
    <text evidence="2">The sequence shown here is derived from an EMBL/GenBank/DDBJ whole genome shotgun (WGS) entry which is preliminary data.</text>
</comment>
<dbReference type="EMBL" id="BRLH01000003">
    <property type="protein sequence ID" value="GKX55534.1"/>
    <property type="molecule type" value="Genomic_DNA"/>
</dbReference>
<dbReference type="AlphaFoldDB" id="A0AAV5N315"/>
<keyword evidence="3" id="KW-1185">Reference proteome</keyword>
<proteinExistence type="predicted"/>
<reference evidence="2" key="1">
    <citation type="submission" date="2022-06" db="EMBL/GenBank/DDBJ databases">
        <title>Draft genome sequences of Leminorella grimontii str. JCM5902.</title>
        <authorList>
            <person name="Wakabayashi Y."/>
            <person name="Kojima K."/>
        </authorList>
    </citation>
    <scope>NUCLEOTIDE SEQUENCE</scope>
    <source>
        <strain evidence="2">JCM 5902</strain>
    </source>
</reference>
<keyword evidence="1" id="KW-1133">Transmembrane helix</keyword>
<sequence>MSREEDISWNSLAFASLWVRQGVALAVALFVGIAGVYLFVFPLQDEREKQGQDLQEAKARYAQRLLQLGTTPSLSQLDERVEEKAAYLRTYSALPMGVQSLMAAARRSQCRVVDAKHLADAESGAFWAQRWQLRLKGDYFQLLRFIQHMDKDAVAAVAERLVMEEDGGLTVSLTVTQYRLREDAR</sequence>
<protein>
    <recommendedName>
        <fullName evidence="4">Type II secretion system protein M</fullName>
    </recommendedName>
</protein>
<organism evidence="2 3">
    <name type="scientific">Leminorella grimontii</name>
    <dbReference type="NCBI Taxonomy" id="82981"/>
    <lineage>
        <taxon>Bacteria</taxon>
        <taxon>Pseudomonadati</taxon>
        <taxon>Pseudomonadota</taxon>
        <taxon>Gammaproteobacteria</taxon>
        <taxon>Enterobacterales</taxon>
        <taxon>Budviciaceae</taxon>
        <taxon>Leminorella</taxon>
    </lineage>
</organism>
<keyword evidence="1" id="KW-0472">Membrane</keyword>
<feature type="transmembrane region" description="Helical" evidence="1">
    <location>
        <begin position="18"/>
        <end position="40"/>
    </location>
</feature>
<gene>
    <name evidence="2" type="ORF">SOASR030_16460</name>
</gene>